<evidence type="ECO:0000313" key="2">
    <source>
        <dbReference type="Proteomes" id="UP000613177"/>
    </source>
</evidence>
<evidence type="ECO:0000313" key="1">
    <source>
        <dbReference type="EMBL" id="KAG2231963.1"/>
    </source>
</evidence>
<name>A0A8H7SPA3_9FUNG</name>
<proteinExistence type="predicted"/>
<keyword evidence="2" id="KW-1185">Reference proteome</keyword>
<comment type="caution">
    <text evidence="1">The sequence shown here is derived from an EMBL/GenBank/DDBJ whole genome shotgun (WGS) entry which is preliminary data.</text>
</comment>
<protein>
    <submittedName>
        <fullName evidence="1">Uncharacterized protein</fullName>
    </submittedName>
</protein>
<sequence>MNESQLELKMSSPYQQEQLPPTINQYEGTPEATGQMNIESIPFTIRYPQQPNGVSLGINNLLFADDVALIATKENLQHLLNVSEQHSLAFDCRWNPKKKSAILVPDNETDIEFKLYQETVSTESILIQKE</sequence>
<organism evidence="1 2">
    <name type="scientific">Thamnidium elegans</name>
    <dbReference type="NCBI Taxonomy" id="101142"/>
    <lineage>
        <taxon>Eukaryota</taxon>
        <taxon>Fungi</taxon>
        <taxon>Fungi incertae sedis</taxon>
        <taxon>Mucoromycota</taxon>
        <taxon>Mucoromycotina</taxon>
        <taxon>Mucoromycetes</taxon>
        <taxon>Mucorales</taxon>
        <taxon>Mucorineae</taxon>
        <taxon>Mucoraceae</taxon>
        <taxon>Thamnidium</taxon>
    </lineage>
</organism>
<dbReference type="EMBL" id="JAEPRE010000128">
    <property type="protein sequence ID" value="KAG2231963.1"/>
    <property type="molecule type" value="Genomic_DNA"/>
</dbReference>
<reference evidence="1" key="1">
    <citation type="submission" date="2021-01" db="EMBL/GenBank/DDBJ databases">
        <title>Metabolic potential, ecology and presence of endohyphal bacteria is reflected in genomic diversity of Mucoromycotina.</title>
        <authorList>
            <person name="Muszewska A."/>
            <person name="Okrasinska A."/>
            <person name="Steczkiewicz K."/>
            <person name="Drgas O."/>
            <person name="Orlowska M."/>
            <person name="Perlinska-Lenart U."/>
            <person name="Aleksandrzak-Piekarczyk T."/>
            <person name="Szatraj K."/>
            <person name="Zielenkiewicz U."/>
            <person name="Pilsyk S."/>
            <person name="Malc E."/>
            <person name="Mieczkowski P."/>
            <person name="Kruszewska J.S."/>
            <person name="Biernat P."/>
            <person name="Pawlowska J."/>
        </authorList>
    </citation>
    <scope>NUCLEOTIDE SEQUENCE</scope>
    <source>
        <strain evidence="1">WA0000018081</strain>
    </source>
</reference>
<gene>
    <name evidence="1" type="ORF">INT48_001272</name>
</gene>
<dbReference type="AlphaFoldDB" id="A0A8H7SPA3"/>
<accession>A0A8H7SPA3</accession>
<dbReference type="Proteomes" id="UP000613177">
    <property type="component" value="Unassembled WGS sequence"/>
</dbReference>